<dbReference type="PANTHER" id="PTHR31598:SF1">
    <property type="entry name" value="DYNEIN REGULATORY COMPLEX PROTEIN 10"/>
    <property type="match status" value="1"/>
</dbReference>
<keyword evidence="6" id="KW-0282">Flagellum</keyword>
<keyword evidence="10" id="KW-0175">Coiled coil</keyword>
<keyword evidence="7" id="KW-0969">Cilium</keyword>
<dbReference type="KEGG" id="dqu:106740595"/>
<sequence>MELAVALPFLLMDPELSMILTPDEMNIINDIFLCDNEVCSKCLPSQSASENRKSITYANSETARNINKSRFDRAVCKILKAFEKHIDVLRMSPHYKCFSLSPALLFHHIRYFLEQYILCRMSLTPEQARSKELHYRNLWRCHRKSIEDIVMFTCDLEKQRADHQEMLENVVKHYKKNVITIDKIDNKCNEDVANITTRYERKQLDLYKAWRLEQKEIQLALENAMDDLESLKRMNRELEEDIRERRSVVESELLAIINTYDTEIGSKHRTLEELSKTYEYDKSEKHALQNEIERQEATYVAFVKRKEEAEMMLFHERLTAFQRERAAKFIQRWWRKVFRRKKKGKRRVKRKRT</sequence>
<name>A0A6P3WMG6_DINQU</name>
<keyword evidence="9" id="KW-0966">Cell projection</keyword>
<keyword evidence="8" id="KW-0206">Cytoskeleton</keyword>
<protein>
    <recommendedName>
        <fullName evidence="4">Dynein regulatory complex protein 10</fullName>
    </recommendedName>
</protein>
<evidence type="ECO:0000256" key="9">
    <source>
        <dbReference type="ARBA" id="ARBA00023273"/>
    </source>
</evidence>
<evidence type="ECO:0000256" key="4">
    <source>
        <dbReference type="ARBA" id="ARBA00021752"/>
    </source>
</evidence>
<evidence type="ECO:0000256" key="6">
    <source>
        <dbReference type="ARBA" id="ARBA00022846"/>
    </source>
</evidence>
<evidence type="ECO:0000256" key="3">
    <source>
        <dbReference type="ARBA" id="ARBA00009071"/>
    </source>
</evidence>
<comment type="similarity">
    <text evidence="3">Belongs to the DRC10 family.</text>
</comment>
<evidence type="ECO:0000256" key="10">
    <source>
        <dbReference type="SAM" id="Coils"/>
    </source>
</evidence>
<evidence type="ECO:0000256" key="1">
    <source>
        <dbReference type="ARBA" id="ARBA00003029"/>
    </source>
</evidence>
<comment type="function">
    <text evidence="1">Component of the nexin-dynein regulatory complex (N-DRC), a key regulator of ciliary/flagellar motility which maintains the alignment and integrity of the distal axoneme and regulates microtubule sliding in motile axonemes.</text>
</comment>
<dbReference type="GeneID" id="106740595"/>
<keyword evidence="11" id="KW-1185">Reference proteome</keyword>
<gene>
    <name evidence="12" type="primary">LOC106740595</name>
</gene>
<dbReference type="AlphaFoldDB" id="A0A6P3WMG6"/>
<evidence type="ECO:0000256" key="7">
    <source>
        <dbReference type="ARBA" id="ARBA00023069"/>
    </source>
</evidence>
<evidence type="ECO:0000256" key="8">
    <source>
        <dbReference type="ARBA" id="ARBA00023212"/>
    </source>
</evidence>
<dbReference type="RefSeq" id="XP_014467270.1">
    <property type="nucleotide sequence ID" value="XM_014611784.1"/>
</dbReference>
<evidence type="ECO:0000313" key="12">
    <source>
        <dbReference type="RefSeq" id="XP_014467270.1"/>
    </source>
</evidence>
<dbReference type="PANTHER" id="PTHR31598">
    <property type="entry name" value="IQ DOMAIN-CONTAINING PROTEIN D"/>
    <property type="match status" value="1"/>
</dbReference>
<feature type="coiled-coil region" evidence="10">
    <location>
        <begin position="214"/>
        <end position="291"/>
    </location>
</feature>
<keyword evidence="5" id="KW-0963">Cytoplasm</keyword>
<evidence type="ECO:0000313" key="11">
    <source>
        <dbReference type="Proteomes" id="UP000515204"/>
    </source>
</evidence>
<comment type="subcellular location">
    <subcellularLocation>
        <location evidence="2">Cytoplasm</location>
        <location evidence="2">Cytoskeleton</location>
        <location evidence="2">Flagellum axoneme</location>
    </subcellularLocation>
</comment>
<organism evidence="11 12">
    <name type="scientific">Dinoponera quadriceps</name>
    <name type="common">South American ant</name>
    <dbReference type="NCBI Taxonomy" id="609295"/>
    <lineage>
        <taxon>Eukaryota</taxon>
        <taxon>Metazoa</taxon>
        <taxon>Ecdysozoa</taxon>
        <taxon>Arthropoda</taxon>
        <taxon>Hexapoda</taxon>
        <taxon>Insecta</taxon>
        <taxon>Pterygota</taxon>
        <taxon>Neoptera</taxon>
        <taxon>Endopterygota</taxon>
        <taxon>Hymenoptera</taxon>
        <taxon>Apocrita</taxon>
        <taxon>Aculeata</taxon>
        <taxon>Formicoidea</taxon>
        <taxon>Formicidae</taxon>
        <taxon>Ponerinae</taxon>
        <taxon>Ponerini</taxon>
        <taxon>Dinoponera</taxon>
    </lineage>
</organism>
<dbReference type="InterPro" id="IPR042815">
    <property type="entry name" value="DRC10"/>
</dbReference>
<proteinExistence type="inferred from homology"/>
<dbReference type="Proteomes" id="UP000515204">
    <property type="component" value="Unplaced"/>
</dbReference>
<dbReference type="OrthoDB" id="536093at2759"/>
<evidence type="ECO:0000256" key="5">
    <source>
        <dbReference type="ARBA" id="ARBA00022490"/>
    </source>
</evidence>
<evidence type="ECO:0000256" key="2">
    <source>
        <dbReference type="ARBA" id="ARBA00004611"/>
    </source>
</evidence>
<accession>A0A6P3WMG6</accession>
<reference evidence="12" key="1">
    <citation type="submission" date="2025-08" db="UniProtKB">
        <authorList>
            <consortium name="RefSeq"/>
        </authorList>
    </citation>
    <scope>IDENTIFICATION</scope>
</reference>